<accession>A0A844XP02</accession>
<dbReference type="Proteomes" id="UP000448199">
    <property type="component" value="Unassembled WGS sequence"/>
</dbReference>
<sequence length="226" mass="24512">MFIGHFAPALAARAITSEAPKLGTLFIAAQLVDWAFFILFLGGVEQMRLVPGITAMNPFDFYHYPITHSLVGTLVFAAVFGLLVAMRMRNSIAATWAAIVVASHWMLDWISHRPDLTLAGGEETFGLGLWNHPLAAIGAELAIVGLAFWAYMARTKGPIVPPIVLLGTMLVFQAINWFGPEPTDLGAPFILLALFAFAVLTAIAFWVGSTRWHRNELGLGVASPPI</sequence>
<evidence type="ECO:0008006" key="4">
    <source>
        <dbReference type="Google" id="ProtNLM"/>
    </source>
</evidence>
<keyword evidence="1" id="KW-0812">Transmembrane</keyword>
<evidence type="ECO:0000256" key="1">
    <source>
        <dbReference type="SAM" id="Phobius"/>
    </source>
</evidence>
<feature type="transmembrane region" description="Helical" evidence="1">
    <location>
        <begin position="130"/>
        <end position="152"/>
    </location>
</feature>
<feature type="transmembrane region" description="Helical" evidence="1">
    <location>
        <begin position="92"/>
        <end position="110"/>
    </location>
</feature>
<feature type="transmembrane region" description="Helical" evidence="1">
    <location>
        <begin position="185"/>
        <end position="207"/>
    </location>
</feature>
<dbReference type="OrthoDB" id="327431at2"/>
<keyword evidence="1" id="KW-0472">Membrane</keyword>
<organism evidence="2 3">
    <name type="scientific">Qipengyuania vulgaris</name>
    <dbReference type="NCBI Taxonomy" id="291985"/>
    <lineage>
        <taxon>Bacteria</taxon>
        <taxon>Pseudomonadati</taxon>
        <taxon>Pseudomonadota</taxon>
        <taxon>Alphaproteobacteria</taxon>
        <taxon>Sphingomonadales</taxon>
        <taxon>Erythrobacteraceae</taxon>
        <taxon>Qipengyuania</taxon>
    </lineage>
</organism>
<dbReference type="AlphaFoldDB" id="A0A844XP02"/>
<protein>
    <recommendedName>
        <fullName evidence="4">Metal-dependent hydrolase</fullName>
    </recommendedName>
</protein>
<keyword evidence="1" id="KW-1133">Transmembrane helix</keyword>
<name>A0A844XP02_9SPHN</name>
<dbReference type="RefSeq" id="WP_160726410.1">
    <property type="nucleotide sequence ID" value="NZ_WTYC01000001.1"/>
</dbReference>
<keyword evidence="3" id="KW-1185">Reference proteome</keyword>
<proteinExistence type="predicted"/>
<comment type="caution">
    <text evidence="2">The sequence shown here is derived from an EMBL/GenBank/DDBJ whole genome shotgun (WGS) entry which is preliminary data.</text>
</comment>
<dbReference type="EMBL" id="WTYC01000001">
    <property type="protein sequence ID" value="MXO46782.1"/>
    <property type="molecule type" value="Genomic_DNA"/>
</dbReference>
<feature type="transmembrane region" description="Helical" evidence="1">
    <location>
        <begin position="62"/>
        <end position="85"/>
    </location>
</feature>
<evidence type="ECO:0000313" key="2">
    <source>
        <dbReference type="EMBL" id="MXO46782.1"/>
    </source>
</evidence>
<reference evidence="2 3" key="1">
    <citation type="submission" date="2019-12" db="EMBL/GenBank/DDBJ databases">
        <title>Genomic-based taxomic classification of the family Erythrobacteraceae.</title>
        <authorList>
            <person name="Xu L."/>
        </authorList>
    </citation>
    <scope>NUCLEOTIDE SEQUENCE [LARGE SCALE GENOMIC DNA]</scope>
    <source>
        <strain evidence="2 3">DSM 17792</strain>
    </source>
</reference>
<gene>
    <name evidence="2" type="ORF">GRI69_00690</name>
</gene>
<evidence type="ECO:0000313" key="3">
    <source>
        <dbReference type="Proteomes" id="UP000448199"/>
    </source>
</evidence>
<feature type="transmembrane region" description="Helical" evidence="1">
    <location>
        <begin position="159"/>
        <end position="179"/>
    </location>
</feature>
<feature type="transmembrane region" description="Helical" evidence="1">
    <location>
        <begin position="22"/>
        <end position="42"/>
    </location>
</feature>